<comment type="caution">
    <text evidence="4">The sequence shown here is derived from an EMBL/GenBank/DDBJ whole genome shotgun (WGS) entry which is preliminary data.</text>
</comment>
<evidence type="ECO:0000313" key="5">
    <source>
        <dbReference type="Proteomes" id="UP001595807"/>
    </source>
</evidence>
<dbReference type="Pfam" id="PF15983">
    <property type="entry name" value="DUF4767"/>
    <property type="match status" value="1"/>
</dbReference>
<accession>A0ABV8CUU9</accession>
<name>A0ABV8CUU9_9STRE</name>
<organism evidence="4 5">
    <name type="scientific">Streptococcus caprae</name>
    <dbReference type="NCBI Taxonomy" id="1640501"/>
    <lineage>
        <taxon>Bacteria</taxon>
        <taxon>Bacillati</taxon>
        <taxon>Bacillota</taxon>
        <taxon>Bacilli</taxon>
        <taxon>Lactobacillales</taxon>
        <taxon>Streptococcaceae</taxon>
        <taxon>Streptococcus</taxon>
    </lineage>
</organism>
<feature type="domain" description="DUF4767" evidence="3">
    <location>
        <begin position="169"/>
        <end position="299"/>
    </location>
</feature>
<dbReference type="EMBL" id="JBHRZV010000014">
    <property type="protein sequence ID" value="MFC3927475.1"/>
    <property type="molecule type" value="Genomic_DNA"/>
</dbReference>
<keyword evidence="2" id="KW-0732">Signal</keyword>
<feature type="compositionally biased region" description="Low complexity" evidence="1">
    <location>
        <begin position="133"/>
        <end position="149"/>
    </location>
</feature>
<dbReference type="Proteomes" id="UP001595807">
    <property type="component" value="Unassembled WGS sequence"/>
</dbReference>
<feature type="compositionally biased region" description="Acidic residues" evidence="1">
    <location>
        <begin position="118"/>
        <end position="132"/>
    </location>
</feature>
<feature type="signal peptide" evidence="2">
    <location>
        <begin position="1"/>
        <end position="21"/>
    </location>
</feature>
<feature type="chain" id="PRO_5047420834" evidence="2">
    <location>
        <begin position="22"/>
        <end position="301"/>
    </location>
</feature>
<evidence type="ECO:0000256" key="1">
    <source>
        <dbReference type="SAM" id="MobiDB-lite"/>
    </source>
</evidence>
<dbReference type="RefSeq" id="WP_380425080.1">
    <property type="nucleotide sequence ID" value="NZ_JBHRZV010000014.1"/>
</dbReference>
<dbReference type="PROSITE" id="PS51257">
    <property type="entry name" value="PROKAR_LIPOPROTEIN"/>
    <property type="match status" value="1"/>
</dbReference>
<keyword evidence="5" id="KW-1185">Reference proteome</keyword>
<evidence type="ECO:0000259" key="3">
    <source>
        <dbReference type="Pfam" id="PF15983"/>
    </source>
</evidence>
<feature type="region of interest" description="Disordered" evidence="1">
    <location>
        <begin position="117"/>
        <end position="149"/>
    </location>
</feature>
<dbReference type="InterPro" id="IPR031927">
    <property type="entry name" value="DUF4767"/>
</dbReference>
<reference evidence="5" key="1">
    <citation type="journal article" date="2019" name="Int. J. Syst. Evol. Microbiol.">
        <title>The Global Catalogue of Microorganisms (GCM) 10K type strain sequencing project: providing services to taxonomists for standard genome sequencing and annotation.</title>
        <authorList>
            <consortium name="The Broad Institute Genomics Platform"/>
            <consortium name="The Broad Institute Genome Sequencing Center for Infectious Disease"/>
            <person name="Wu L."/>
            <person name="Ma J."/>
        </authorList>
    </citation>
    <scope>NUCLEOTIDE SEQUENCE [LARGE SCALE GENOMIC DNA]</scope>
    <source>
        <strain evidence="5">CCUG 67170</strain>
    </source>
</reference>
<protein>
    <submittedName>
        <fullName evidence="4">DUF4767 domain-containing protein</fullName>
    </submittedName>
</protein>
<sequence length="301" mass="33513">MKKIVTLTLLSVILLFLTACSGRPKDGVYEDSNGYQLVISGEDVRLNAYILSGEGKIKGNTFEVESSLLGLTSQTQVLTYKTKGNTIEVTDENGNLMIFKKTDEVVGKKSLVDLIETSSDDEDEMLEEDDETTSSSTIKQKETSTTTTQATMSVTTVTEGVSQASSGPWNAEKSAQLAHFMIEWGNSMGQPDYRKVEDGGNLFWNGSFKNKIDASYSETGLSTSEYTIVATYVYSRDINLVHRYHFALRQDGTPIIFYSENNRMFPPNGASSDYTEYFNYNVSKETENTDLKDGFSRILNQ</sequence>
<proteinExistence type="predicted"/>
<gene>
    <name evidence="4" type="ORF">ACFORF_02355</name>
</gene>
<evidence type="ECO:0000313" key="4">
    <source>
        <dbReference type="EMBL" id="MFC3927475.1"/>
    </source>
</evidence>
<evidence type="ECO:0000256" key="2">
    <source>
        <dbReference type="SAM" id="SignalP"/>
    </source>
</evidence>